<evidence type="ECO:0000313" key="2">
    <source>
        <dbReference type="Proteomes" id="UP000712673"/>
    </source>
</evidence>
<comment type="caution">
    <text evidence="1">The sequence shown here is derived from an EMBL/GenBank/DDBJ whole genome shotgun (WGS) entry which is preliminary data.</text>
</comment>
<gene>
    <name evidence="1" type="ORF">FJZ47_18105</name>
</gene>
<sequence>MSVQVHGLHMTLGCLILLVLLGCAVEQGTVQIKGGKPYGVTSSDVWRGRWWNYYERGVSYAEGEFWDEAIRDLQEALKQRDSDQRRARTYGLHFV</sequence>
<dbReference type="AlphaFoldDB" id="A0A937W2E6"/>
<evidence type="ECO:0008006" key="3">
    <source>
        <dbReference type="Google" id="ProtNLM"/>
    </source>
</evidence>
<organism evidence="1 2">
    <name type="scientific">Tectimicrobiota bacterium</name>
    <dbReference type="NCBI Taxonomy" id="2528274"/>
    <lineage>
        <taxon>Bacteria</taxon>
        <taxon>Pseudomonadati</taxon>
        <taxon>Nitrospinota/Tectimicrobiota group</taxon>
        <taxon>Candidatus Tectimicrobiota</taxon>
    </lineage>
</organism>
<dbReference type="Proteomes" id="UP000712673">
    <property type="component" value="Unassembled WGS sequence"/>
</dbReference>
<evidence type="ECO:0000313" key="1">
    <source>
        <dbReference type="EMBL" id="MBM3225694.1"/>
    </source>
</evidence>
<name>A0A937W2E6_UNCTE</name>
<accession>A0A937W2E6</accession>
<reference evidence="1" key="1">
    <citation type="submission" date="2019-03" db="EMBL/GenBank/DDBJ databases">
        <title>Lake Tanganyika Metagenome-Assembled Genomes (MAGs).</title>
        <authorList>
            <person name="Tran P."/>
        </authorList>
    </citation>
    <scope>NUCLEOTIDE SEQUENCE</scope>
    <source>
        <strain evidence="1">K_DeepCast_65m_m2_066</strain>
    </source>
</reference>
<feature type="non-terminal residue" evidence="1">
    <location>
        <position position="95"/>
    </location>
</feature>
<proteinExistence type="predicted"/>
<dbReference type="EMBL" id="VGLS01000656">
    <property type="protein sequence ID" value="MBM3225694.1"/>
    <property type="molecule type" value="Genomic_DNA"/>
</dbReference>
<protein>
    <recommendedName>
        <fullName evidence="3">Tetratricopeptide repeat protein</fullName>
    </recommendedName>
</protein>